<dbReference type="Proteomes" id="UP000725649">
    <property type="component" value="Unassembled WGS sequence"/>
</dbReference>
<evidence type="ECO:0000256" key="3">
    <source>
        <dbReference type="ARBA" id="ARBA00023274"/>
    </source>
</evidence>
<name>A0A928DQ38_9BACT</name>
<dbReference type="GO" id="GO:1990904">
    <property type="term" value="C:ribonucleoprotein complex"/>
    <property type="evidence" value="ECO:0007669"/>
    <property type="project" value="UniProtKB-KW"/>
</dbReference>
<keyword evidence="6" id="KW-0694">RNA-binding</keyword>
<keyword evidence="2 6" id="KW-0689">Ribosomal protein</keyword>
<comment type="function">
    <text evidence="4 6">Binds together with bS18 to 16S ribosomal RNA.</text>
</comment>
<dbReference type="InterPro" id="IPR000529">
    <property type="entry name" value="Ribosomal_bS6"/>
</dbReference>
<dbReference type="CDD" id="cd00473">
    <property type="entry name" value="bS6"/>
    <property type="match status" value="1"/>
</dbReference>
<comment type="similarity">
    <text evidence="1 6">Belongs to the bacterial ribosomal protein bS6 family.</text>
</comment>
<dbReference type="NCBIfam" id="TIGR00166">
    <property type="entry name" value="S6"/>
    <property type="match status" value="1"/>
</dbReference>
<dbReference type="PANTHER" id="PTHR21011:SF1">
    <property type="entry name" value="SMALL RIBOSOMAL SUBUNIT PROTEIN BS6M"/>
    <property type="match status" value="1"/>
</dbReference>
<dbReference type="InterPro" id="IPR020814">
    <property type="entry name" value="Ribosomal_S6_plastid/chlpt"/>
</dbReference>
<dbReference type="GO" id="GO:0006412">
    <property type="term" value="P:translation"/>
    <property type="evidence" value="ECO:0007669"/>
    <property type="project" value="UniProtKB-UniRule"/>
</dbReference>
<dbReference type="InterPro" id="IPR035980">
    <property type="entry name" value="Ribosomal_bS6_sf"/>
</dbReference>
<evidence type="ECO:0000313" key="8">
    <source>
        <dbReference type="Proteomes" id="UP000725649"/>
    </source>
</evidence>
<keyword evidence="6" id="KW-0699">rRNA-binding</keyword>
<dbReference type="SUPFAM" id="SSF54995">
    <property type="entry name" value="Ribosomal protein S6"/>
    <property type="match status" value="1"/>
</dbReference>
<protein>
    <recommendedName>
        <fullName evidence="5 6">Small ribosomal subunit protein bS6</fullName>
    </recommendedName>
</protein>
<organism evidence="7 8">
    <name type="scientific">Candidatus Avelusimicrobium gallicola</name>
    <dbReference type="NCBI Taxonomy" id="2562704"/>
    <lineage>
        <taxon>Bacteria</taxon>
        <taxon>Pseudomonadati</taxon>
        <taxon>Elusimicrobiota</taxon>
        <taxon>Elusimicrobia</taxon>
        <taxon>Elusimicrobiales</taxon>
        <taxon>Elusimicrobiaceae</taxon>
        <taxon>Candidatus Avelusimicrobium</taxon>
    </lineage>
</organism>
<dbReference type="PANTHER" id="PTHR21011">
    <property type="entry name" value="MITOCHONDRIAL 28S RIBOSOMAL PROTEIN S6"/>
    <property type="match status" value="1"/>
</dbReference>
<dbReference type="GO" id="GO:0003735">
    <property type="term" value="F:structural constituent of ribosome"/>
    <property type="evidence" value="ECO:0007669"/>
    <property type="project" value="InterPro"/>
</dbReference>
<dbReference type="GO" id="GO:0070181">
    <property type="term" value="F:small ribosomal subunit rRNA binding"/>
    <property type="evidence" value="ECO:0007669"/>
    <property type="project" value="TreeGrafter"/>
</dbReference>
<sequence>MRTYESVLIVKPQLSDGEVGEFVTKAKELITKNGGEVISEEKLGRRKFTHEVNHVRDGFYLYLKFKAEPKFVKVFEDALKLNEKVLRSMTMVAVEVKVKPAPVVAK</sequence>
<dbReference type="Gene3D" id="3.30.70.60">
    <property type="match status" value="1"/>
</dbReference>
<dbReference type="GO" id="GO:0005840">
    <property type="term" value="C:ribosome"/>
    <property type="evidence" value="ECO:0007669"/>
    <property type="project" value="UniProtKB-KW"/>
</dbReference>
<dbReference type="GO" id="GO:0005737">
    <property type="term" value="C:cytoplasm"/>
    <property type="evidence" value="ECO:0007669"/>
    <property type="project" value="UniProtKB-ARBA"/>
</dbReference>
<dbReference type="Pfam" id="PF01250">
    <property type="entry name" value="Ribosomal_S6"/>
    <property type="match status" value="1"/>
</dbReference>
<keyword evidence="3 6" id="KW-0687">Ribonucleoprotein</keyword>
<evidence type="ECO:0000256" key="5">
    <source>
        <dbReference type="ARBA" id="ARBA00035294"/>
    </source>
</evidence>
<evidence type="ECO:0000256" key="6">
    <source>
        <dbReference type="HAMAP-Rule" id="MF_00360"/>
    </source>
</evidence>
<dbReference type="EMBL" id="SUVG01000005">
    <property type="protein sequence ID" value="MBE6421395.1"/>
    <property type="molecule type" value="Genomic_DNA"/>
</dbReference>
<comment type="caution">
    <text evidence="7">The sequence shown here is derived from an EMBL/GenBank/DDBJ whole genome shotgun (WGS) entry which is preliminary data.</text>
</comment>
<dbReference type="InterPro" id="IPR014717">
    <property type="entry name" value="Transl_elong_EF1B/ribsomal_bS6"/>
</dbReference>
<gene>
    <name evidence="6 7" type="primary">rpsF</name>
    <name evidence="7" type="ORF">E7027_04600</name>
</gene>
<evidence type="ECO:0000256" key="4">
    <source>
        <dbReference type="ARBA" id="ARBA00035104"/>
    </source>
</evidence>
<dbReference type="HAMAP" id="MF_00360">
    <property type="entry name" value="Ribosomal_bS6"/>
    <property type="match status" value="1"/>
</dbReference>
<dbReference type="AlphaFoldDB" id="A0A928DQ38"/>
<reference evidence="7" key="1">
    <citation type="submission" date="2019-04" db="EMBL/GenBank/DDBJ databases">
        <title>Evolution of Biomass-Degrading Anaerobic Consortia Revealed by Metagenomics.</title>
        <authorList>
            <person name="Peng X."/>
        </authorList>
    </citation>
    <scope>NUCLEOTIDE SEQUENCE</scope>
    <source>
        <strain evidence="7">SIG66</strain>
    </source>
</reference>
<evidence type="ECO:0000256" key="2">
    <source>
        <dbReference type="ARBA" id="ARBA00022980"/>
    </source>
</evidence>
<accession>A0A928DQ38</accession>
<proteinExistence type="inferred from homology"/>
<evidence type="ECO:0000313" key="7">
    <source>
        <dbReference type="EMBL" id="MBE6421395.1"/>
    </source>
</evidence>
<evidence type="ECO:0000256" key="1">
    <source>
        <dbReference type="ARBA" id="ARBA00009512"/>
    </source>
</evidence>